<evidence type="ECO:0000256" key="3">
    <source>
        <dbReference type="ARBA" id="ARBA00022679"/>
    </source>
</evidence>
<dbReference type="InterPro" id="IPR015421">
    <property type="entry name" value="PyrdxlP-dep_Trfase_major"/>
</dbReference>
<evidence type="ECO:0000256" key="4">
    <source>
        <dbReference type="ARBA" id="ARBA00022898"/>
    </source>
</evidence>
<dbReference type="InterPro" id="IPR015422">
    <property type="entry name" value="PyrdxlP-dep_Trfase_small"/>
</dbReference>
<dbReference type="SUPFAM" id="SSF53383">
    <property type="entry name" value="PLP-dependent transferases"/>
    <property type="match status" value="1"/>
</dbReference>
<accession>A0A7J5U0X0</accession>
<dbReference type="InterPro" id="IPR006311">
    <property type="entry name" value="TAT_signal"/>
</dbReference>
<keyword evidence="7" id="KW-1185">Reference proteome</keyword>
<proteinExistence type="inferred from homology"/>
<keyword evidence="4" id="KW-0663">Pyridoxal phosphate</keyword>
<dbReference type="EMBL" id="WELI01000003">
    <property type="protein sequence ID" value="KAB7731319.1"/>
    <property type="molecule type" value="Genomic_DNA"/>
</dbReference>
<dbReference type="InterPro" id="IPR004839">
    <property type="entry name" value="Aminotransferase_I/II_large"/>
</dbReference>
<comment type="caution">
    <text evidence="6">The sequence shown here is derived from an EMBL/GenBank/DDBJ whole genome shotgun (WGS) entry which is preliminary data.</text>
</comment>
<dbReference type="GO" id="GO:0030170">
    <property type="term" value="F:pyridoxal phosphate binding"/>
    <property type="evidence" value="ECO:0007669"/>
    <property type="project" value="InterPro"/>
</dbReference>
<dbReference type="Gene3D" id="3.40.640.10">
    <property type="entry name" value="Type I PLP-dependent aspartate aminotransferase-like (Major domain)"/>
    <property type="match status" value="1"/>
</dbReference>
<evidence type="ECO:0000259" key="5">
    <source>
        <dbReference type="Pfam" id="PF00155"/>
    </source>
</evidence>
<name>A0A7J5U0X0_9BACT</name>
<evidence type="ECO:0000256" key="1">
    <source>
        <dbReference type="ARBA" id="ARBA00007970"/>
    </source>
</evidence>
<gene>
    <name evidence="6" type="ORF">F5984_11015</name>
</gene>
<dbReference type="PANTHER" id="PTHR43643:SF3">
    <property type="entry name" value="HISTIDINOL-PHOSPHATE AMINOTRANSFERASE"/>
    <property type="match status" value="1"/>
</dbReference>
<comment type="similarity">
    <text evidence="1">Belongs to the class-II pyridoxal-phosphate-dependent aminotransferase family. Histidinol-phosphate aminotransferase subfamily.</text>
</comment>
<dbReference type="InterPro" id="IPR015424">
    <property type="entry name" value="PyrdxlP-dep_Trfase"/>
</dbReference>
<dbReference type="Proteomes" id="UP000488299">
    <property type="component" value="Unassembled WGS sequence"/>
</dbReference>
<sequence>MQSINRRDWLRAGLISGLGLAGMPLSNALAGTSCEPWLDEAAFLNGEAPTDVPPKTVALKARLSANENPYGPSPKVLKAIGEAAPDGYLYAMEYTRQFKKMVAQEEGVPEECVLLGAGSGELLNATAMYYAYKTPAGNNLVFPDPTFEALPRAALRHGMTAERVPLVAADGYDQNLQKLSDRISAKTSLVYLCNPNNPTAILTDPAKLRSFIEATADKTPVFVDEAYIDYVADPKAASMVDLVRKGKNVLISRTFSKVHGFAGLRIGYLLGKPETLVQIAAFSPNGGGISMTSVRAALTSMPDKAFLQWSLGKTAESKAFLAKVLKDNGYEALPSDANFVMFPIRMKGEDFTAKMMEQGVSVRQWKFDGQYWCRVSLGTMEQMKAFADGLKVIS</sequence>
<keyword evidence="3 6" id="KW-0808">Transferase</keyword>
<dbReference type="Gene3D" id="3.90.1150.10">
    <property type="entry name" value="Aspartate Aminotransferase, domain 1"/>
    <property type="match status" value="1"/>
</dbReference>
<dbReference type="CDD" id="cd00609">
    <property type="entry name" value="AAT_like"/>
    <property type="match status" value="1"/>
</dbReference>
<organism evidence="6 7">
    <name type="scientific">Rudanella paleaurantiibacter</name>
    <dbReference type="NCBI Taxonomy" id="2614655"/>
    <lineage>
        <taxon>Bacteria</taxon>
        <taxon>Pseudomonadati</taxon>
        <taxon>Bacteroidota</taxon>
        <taxon>Cytophagia</taxon>
        <taxon>Cytophagales</taxon>
        <taxon>Cytophagaceae</taxon>
        <taxon>Rudanella</taxon>
    </lineage>
</organism>
<dbReference type="Pfam" id="PF00155">
    <property type="entry name" value="Aminotran_1_2"/>
    <property type="match status" value="1"/>
</dbReference>
<dbReference type="PROSITE" id="PS51257">
    <property type="entry name" value="PROKAR_LIPOPROTEIN"/>
    <property type="match status" value="1"/>
</dbReference>
<dbReference type="InterPro" id="IPR050106">
    <property type="entry name" value="HistidinolP_aminotransfase"/>
</dbReference>
<dbReference type="PROSITE" id="PS51318">
    <property type="entry name" value="TAT"/>
    <property type="match status" value="1"/>
</dbReference>
<dbReference type="RefSeq" id="WP_152124294.1">
    <property type="nucleotide sequence ID" value="NZ_WELI01000003.1"/>
</dbReference>
<keyword evidence="2 6" id="KW-0032">Aminotransferase</keyword>
<feature type="domain" description="Aminotransferase class I/classII large" evidence="5">
    <location>
        <begin position="62"/>
        <end position="389"/>
    </location>
</feature>
<reference evidence="6 7" key="1">
    <citation type="submission" date="2019-10" db="EMBL/GenBank/DDBJ databases">
        <title>Rudanella paleaurantiibacter sp. nov., isolated from sludge.</title>
        <authorList>
            <person name="Xu S.Q."/>
        </authorList>
    </citation>
    <scope>NUCLEOTIDE SEQUENCE [LARGE SCALE GENOMIC DNA]</scope>
    <source>
        <strain evidence="6 7">HX-22-17</strain>
    </source>
</reference>
<protein>
    <submittedName>
        <fullName evidence="6">Aminotransferase class I/II-fold pyridoxal phosphate-dependent enzyme</fullName>
    </submittedName>
</protein>
<evidence type="ECO:0000313" key="7">
    <source>
        <dbReference type="Proteomes" id="UP000488299"/>
    </source>
</evidence>
<evidence type="ECO:0000256" key="2">
    <source>
        <dbReference type="ARBA" id="ARBA00022576"/>
    </source>
</evidence>
<dbReference type="PANTHER" id="PTHR43643">
    <property type="entry name" value="HISTIDINOL-PHOSPHATE AMINOTRANSFERASE 2"/>
    <property type="match status" value="1"/>
</dbReference>
<evidence type="ECO:0000313" key="6">
    <source>
        <dbReference type="EMBL" id="KAB7731319.1"/>
    </source>
</evidence>
<dbReference type="AlphaFoldDB" id="A0A7J5U0X0"/>
<dbReference type="GO" id="GO:0008483">
    <property type="term" value="F:transaminase activity"/>
    <property type="evidence" value="ECO:0007669"/>
    <property type="project" value="UniProtKB-KW"/>
</dbReference>